<dbReference type="EMBL" id="CAJVPU010000007">
    <property type="protein sequence ID" value="CAG8437558.1"/>
    <property type="molecule type" value="Genomic_DNA"/>
</dbReference>
<evidence type="ECO:0000313" key="2">
    <source>
        <dbReference type="Proteomes" id="UP000789702"/>
    </source>
</evidence>
<dbReference type="Proteomes" id="UP000789702">
    <property type="component" value="Unassembled WGS sequence"/>
</dbReference>
<protein>
    <submittedName>
        <fullName evidence="1">14382_t:CDS:1</fullName>
    </submittedName>
</protein>
<sequence>MSVKLRCSRYEEEYYECDLINNDILHFTSRTRADKIFTALANCWFKSSALKLKVCNEKELVSTIKNVIDIEGLEDDIEIVNYSSEKLLLSGIEYKREELDFSIDNDGIMYNNDRIVEKKNVELLINKRSFLSQGRKNDPIVIEDSGETGKQDIGSGSSTNVLKRKNDDLPNYEQVVREKKQKNYQQVDVDELALLYNTLYKYLQEKFVNQYYVKKILQDQTMRTMKRSYNSDIELVDDKPTHLVTKALKPYFERKGKKVHYFTEMSLKLEEELKIFYTDKKKYGFMFQDRLLEEYQNSLLEVSNLLREYDVVVIDRTHLDTEIFTYLVISDPMRLDYLNLRRSSIVYDHDFDHVIYVRCEEKLMIERQKKRNREGEKCSEEYLRDVYRAYETSIFHMYPGHVLFDSSKKLSEYDTEIDMKTGGVFFNIKLVDSTLIPNYISKLNPESYETICRKTFDSEQEFLMLRLYYNNHKSRKNALDKIDDIEKELNSKLLRINRIREGKELDENNQKNMLISMKRKGEIEIKKYVGGLVIPPKMMIPMIDGKMYPVADLDFNSMYPNVIITKNISRETKLDESQYDDSNIVTDGVYVISGFKPHDGDKEKFGVMPKISLGLLNDRIEAKKNIKEAKKANDFISLSRYESLSNALKVVENSLYEVNGYVFSPLYDEKVAASITGFPCWCLRKVIEFLESIGYSYGEEERSKVLQDGCQGDDMYIRRTDYRDDMEMFDLSARFNQKYQRTRVKDFWNMELHRPISKKGNKSSINFEADLDKHERMCLRELFDPLKHKIDILYYFESLKDVIASQVLTDGCAPISLLKRKHDEDPIYPSKKFSKPSSGLGLINKRKRADVDERQMKIDSFFKRIRTADNSNSNNIIVNSVVNSDNMVVNPVVNSDNIIVNPVKISDNFIINSNNVITNYVYSDVCEGGYGCSCIGSSRKSGR</sequence>
<keyword evidence="2" id="KW-1185">Reference proteome</keyword>
<gene>
    <name evidence="1" type="ORF">DHETER_LOCUS17</name>
</gene>
<name>A0ACA9JUZ1_9GLOM</name>
<evidence type="ECO:0000313" key="1">
    <source>
        <dbReference type="EMBL" id="CAG8437558.1"/>
    </source>
</evidence>
<proteinExistence type="predicted"/>
<comment type="caution">
    <text evidence="1">The sequence shown here is derived from an EMBL/GenBank/DDBJ whole genome shotgun (WGS) entry which is preliminary data.</text>
</comment>
<organism evidence="1 2">
    <name type="scientific">Dentiscutata heterogama</name>
    <dbReference type="NCBI Taxonomy" id="1316150"/>
    <lineage>
        <taxon>Eukaryota</taxon>
        <taxon>Fungi</taxon>
        <taxon>Fungi incertae sedis</taxon>
        <taxon>Mucoromycota</taxon>
        <taxon>Glomeromycotina</taxon>
        <taxon>Glomeromycetes</taxon>
        <taxon>Diversisporales</taxon>
        <taxon>Gigasporaceae</taxon>
        <taxon>Dentiscutata</taxon>
    </lineage>
</organism>
<accession>A0ACA9JUZ1</accession>
<reference evidence="1" key="1">
    <citation type="submission" date="2021-06" db="EMBL/GenBank/DDBJ databases">
        <authorList>
            <person name="Kallberg Y."/>
            <person name="Tangrot J."/>
            <person name="Rosling A."/>
        </authorList>
    </citation>
    <scope>NUCLEOTIDE SEQUENCE</scope>
    <source>
        <strain evidence="1">IL203A</strain>
    </source>
</reference>